<feature type="region of interest" description="Disordered" evidence="1">
    <location>
        <begin position="1"/>
        <end position="23"/>
    </location>
</feature>
<sequence>MTQAFSPSVARKQREQQDSTRMAYRRAIEERSELRRLCQELGDDPERLTGFYLNPQLGAQR</sequence>
<proteinExistence type="predicted"/>
<organism evidence="2 3">
    <name type="scientific">Pseudomonas pohangensis</name>
    <dbReference type="NCBI Taxonomy" id="364197"/>
    <lineage>
        <taxon>Bacteria</taxon>
        <taxon>Pseudomonadati</taxon>
        <taxon>Pseudomonadota</taxon>
        <taxon>Gammaproteobacteria</taxon>
        <taxon>Pseudomonadales</taxon>
        <taxon>Pseudomonadaceae</taxon>
        <taxon>Pseudomonas</taxon>
    </lineage>
</organism>
<protein>
    <recommendedName>
        <fullName evidence="4">Transcriptional regulator</fullName>
    </recommendedName>
</protein>
<evidence type="ECO:0000313" key="3">
    <source>
        <dbReference type="Proteomes" id="UP000243232"/>
    </source>
</evidence>
<keyword evidence="3" id="KW-1185">Reference proteome</keyword>
<dbReference type="NCBIfam" id="NF046101">
    <property type="entry name" value="PA3496_fam"/>
    <property type="match status" value="1"/>
</dbReference>
<evidence type="ECO:0000313" key="2">
    <source>
        <dbReference type="EMBL" id="SDU35442.1"/>
    </source>
</evidence>
<dbReference type="InterPro" id="IPR058059">
    <property type="entry name" value="PA3496-like"/>
</dbReference>
<dbReference type="AlphaFoldDB" id="A0A1H2HU96"/>
<evidence type="ECO:0008006" key="4">
    <source>
        <dbReference type="Google" id="ProtNLM"/>
    </source>
</evidence>
<name>A0A1H2HU96_9PSED</name>
<dbReference type="EMBL" id="LT629785">
    <property type="protein sequence ID" value="SDU35442.1"/>
    <property type="molecule type" value="Genomic_DNA"/>
</dbReference>
<reference evidence="3" key="1">
    <citation type="submission" date="2016-10" db="EMBL/GenBank/DDBJ databases">
        <authorList>
            <person name="Varghese N."/>
            <person name="Submissions S."/>
        </authorList>
    </citation>
    <scope>NUCLEOTIDE SEQUENCE [LARGE SCALE GENOMIC DNA]</scope>
    <source>
        <strain evidence="3">DSM 17875</strain>
    </source>
</reference>
<dbReference type="RefSeq" id="WP_090197794.1">
    <property type="nucleotide sequence ID" value="NZ_LT629785.1"/>
</dbReference>
<dbReference type="OrthoDB" id="7019550at2"/>
<dbReference type="Proteomes" id="UP000243232">
    <property type="component" value="Chromosome I"/>
</dbReference>
<evidence type="ECO:0000256" key="1">
    <source>
        <dbReference type="SAM" id="MobiDB-lite"/>
    </source>
</evidence>
<gene>
    <name evidence="2" type="ORF">SAMN05216296_3269</name>
</gene>
<accession>A0A1H2HU96</accession>